<evidence type="ECO:0000256" key="3">
    <source>
        <dbReference type="ARBA" id="ARBA00005207"/>
    </source>
</evidence>
<dbReference type="GO" id="GO:0047070">
    <property type="term" value="F:3-carboxyethylcatechol 2,3-dioxygenase activity"/>
    <property type="evidence" value="ECO:0007669"/>
    <property type="project" value="UniProtKB-EC"/>
</dbReference>
<accession>A0ABU1UJ14</accession>
<dbReference type="Gene3D" id="3.40.830.10">
    <property type="entry name" value="LigB-like"/>
    <property type="match status" value="1"/>
</dbReference>
<sequence length="314" mass="33888">MTIALCTLSHSPLFGINDPGPETLAEVNAAFDQARAFVKDFDPEITIVFGPDHYNGVFYDMMPAFCIGSAARSVGDWGTEPGPLPVDRTAARALAAAVLDAGVDVAQSEDMHVDHGISQPLEFIFGKGYTNPVVPVFINAVGLPLGPMERIRLLGEAIGREIASWNKRVLIIGSGGLSHDPPVPRLEEASPEVIARLIDGRNPSPELRAERERRVIEAGKAHAAGAGTFQEINPGFDALVMDTLSDGDVSATDDWTNEWMEKEGGHSAHEIRTWVAAYAALSAAGDYAVTNRWYWPVQEWMTGFGMMTAVSKEA</sequence>
<comment type="cofactor">
    <cofactor evidence="10">
        <name>Fe(2+)</name>
        <dbReference type="ChEBI" id="CHEBI:29033"/>
    </cofactor>
</comment>
<evidence type="ECO:0000256" key="2">
    <source>
        <dbReference type="ARBA" id="ARBA00001843"/>
    </source>
</evidence>
<keyword evidence="8 10" id="KW-0560">Oxidoreductase</keyword>
<dbReference type="RefSeq" id="WP_310062659.1">
    <property type="nucleotide sequence ID" value="NZ_JAVDVQ010000060.1"/>
</dbReference>
<evidence type="ECO:0000256" key="10">
    <source>
        <dbReference type="HAMAP-Rule" id="MF_01653"/>
    </source>
</evidence>
<dbReference type="SUPFAM" id="SSF53213">
    <property type="entry name" value="LigB-like"/>
    <property type="match status" value="1"/>
</dbReference>
<keyword evidence="13" id="KW-1185">Reference proteome</keyword>
<name>A0ABU1UJ14_9MICC</name>
<dbReference type="InterPro" id="IPR023789">
    <property type="entry name" value="DHPP/DHXA_dioxygenase"/>
</dbReference>
<feature type="domain" description="Extradiol ring-cleavage dioxygenase class III enzyme subunit B" evidence="11">
    <location>
        <begin position="6"/>
        <end position="301"/>
    </location>
</feature>
<evidence type="ECO:0000256" key="9">
    <source>
        <dbReference type="ARBA" id="ARBA00023004"/>
    </source>
</evidence>
<comment type="similarity">
    <text evidence="4 10">Belongs to the LigB/MhpB extradiol dioxygenase family.</text>
</comment>
<comment type="caution">
    <text evidence="12">The sequence shown here is derived from an EMBL/GenBank/DDBJ whole genome shotgun (WGS) entry which is preliminary data.</text>
</comment>
<evidence type="ECO:0000256" key="6">
    <source>
        <dbReference type="ARBA" id="ARBA00022797"/>
    </source>
</evidence>
<keyword evidence="7 10" id="KW-0223">Dioxygenase</keyword>
<dbReference type="EMBL" id="JAVDVQ010000060">
    <property type="protein sequence ID" value="MDR7085151.1"/>
    <property type="molecule type" value="Genomic_DNA"/>
</dbReference>
<feature type="active site" description="Proton donor" evidence="10">
    <location>
        <position position="115"/>
    </location>
</feature>
<dbReference type="InterPro" id="IPR004183">
    <property type="entry name" value="Xdiol_dOase_suB"/>
</dbReference>
<protein>
    <recommendedName>
        <fullName evidence="10">2,3-dihydroxyphenylpropionate/2,3-dihydroxicinnamic acid 1,2-dioxygenase</fullName>
        <ecNumber evidence="10">1.13.11.16</ecNumber>
    </recommendedName>
    <alternativeName>
        <fullName evidence="10">3-carboxyethylcatechol 2,3-dioxygenase</fullName>
    </alternativeName>
</protein>
<organism evidence="12 13">
    <name type="scientific">Arthrobacter ginsengisoli</name>
    <dbReference type="NCBI Taxonomy" id="1356565"/>
    <lineage>
        <taxon>Bacteria</taxon>
        <taxon>Bacillati</taxon>
        <taxon>Actinomycetota</taxon>
        <taxon>Actinomycetes</taxon>
        <taxon>Micrococcales</taxon>
        <taxon>Micrococcaceae</taxon>
        <taxon>Arthrobacter</taxon>
    </lineage>
</organism>
<dbReference type="HAMAP" id="MF_01653">
    <property type="entry name" value="MhpB"/>
    <property type="match status" value="1"/>
</dbReference>
<evidence type="ECO:0000256" key="7">
    <source>
        <dbReference type="ARBA" id="ARBA00022964"/>
    </source>
</evidence>
<proteinExistence type="inferred from homology"/>
<comment type="function">
    <text evidence="10">Catalyzes the non-heme iron(II)-dependent oxidative cleavage of 2,3-dihydroxyphenylpropionic acid and 2,3-dihydroxicinnamic acid into 2-hydroxy-6-ketononadienedioate and 2-hydroxy-6-ketononatrienedioate, respectively.</text>
</comment>
<keyword evidence="9 10" id="KW-0408">Iron</keyword>
<comment type="catalytic activity">
    <reaction evidence="1 10">
        <text>(2E)-3-(2,3-dihydroxyphenyl)prop-2-enoate + O2 = (2Z,4E,7E)-2-hydroxy-6-oxonona-2,4,7-trienedioate + H(+)</text>
        <dbReference type="Rhea" id="RHEA:25054"/>
        <dbReference type="ChEBI" id="CHEBI:15378"/>
        <dbReference type="ChEBI" id="CHEBI:15379"/>
        <dbReference type="ChEBI" id="CHEBI:58642"/>
        <dbReference type="ChEBI" id="CHEBI:66888"/>
        <dbReference type="EC" id="1.13.11.16"/>
    </reaction>
</comment>
<evidence type="ECO:0000313" key="12">
    <source>
        <dbReference type="EMBL" id="MDR7085151.1"/>
    </source>
</evidence>
<evidence type="ECO:0000256" key="8">
    <source>
        <dbReference type="ARBA" id="ARBA00023002"/>
    </source>
</evidence>
<reference evidence="12 13" key="1">
    <citation type="submission" date="2023-07" db="EMBL/GenBank/DDBJ databases">
        <title>Sorghum-associated microbial communities from plants grown in Nebraska, USA.</title>
        <authorList>
            <person name="Schachtman D."/>
        </authorList>
    </citation>
    <scope>NUCLEOTIDE SEQUENCE [LARGE SCALE GENOMIC DNA]</scope>
    <source>
        <strain evidence="12 13">BE167</strain>
    </source>
</reference>
<dbReference type="NCBIfam" id="NF009910">
    <property type="entry name" value="PRK13370.1-4"/>
    <property type="match status" value="1"/>
</dbReference>
<feature type="active site" description="Proton acceptor" evidence="10">
    <location>
        <position position="179"/>
    </location>
</feature>
<gene>
    <name evidence="10" type="primary">mhpB</name>
    <name evidence="12" type="ORF">J2X01_004473</name>
</gene>
<keyword evidence="6 10" id="KW-0058">Aromatic hydrocarbons catabolism</keyword>
<comment type="catalytic activity">
    <reaction evidence="2 10">
        <text>3-(2,3-dihydroxyphenyl)propanoate + O2 = (2Z,4E)-2-hydroxy-6-oxonona-2,4-dienedioate + H(+)</text>
        <dbReference type="Rhea" id="RHEA:23840"/>
        <dbReference type="ChEBI" id="CHEBI:15378"/>
        <dbReference type="ChEBI" id="CHEBI:15379"/>
        <dbReference type="ChEBI" id="CHEBI:46951"/>
        <dbReference type="ChEBI" id="CHEBI:66887"/>
        <dbReference type="EC" id="1.13.11.16"/>
    </reaction>
</comment>
<evidence type="ECO:0000259" key="11">
    <source>
        <dbReference type="Pfam" id="PF02900"/>
    </source>
</evidence>
<dbReference type="Pfam" id="PF02900">
    <property type="entry name" value="LigB"/>
    <property type="match status" value="1"/>
</dbReference>
<evidence type="ECO:0000256" key="1">
    <source>
        <dbReference type="ARBA" id="ARBA00001748"/>
    </source>
</evidence>
<dbReference type="Proteomes" id="UP001252243">
    <property type="component" value="Unassembled WGS sequence"/>
</dbReference>
<evidence type="ECO:0000313" key="13">
    <source>
        <dbReference type="Proteomes" id="UP001252243"/>
    </source>
</evidence>
<comment type="pathway">
    <text evidence="3 10">Aromatic compound metabolism; 3-phenylpropanoate degradation.</text>
</comment>
<evidence type="ECO:0000256" key="4">
    <source>
        <dbReference type="ARBA" id="ARBA00007030"/>
    </source>
</evidence>
<evidence type="ECO:0000256" key="5">
    <source>
        <dbReference type="ARBA" id="ARBA00011881"/>
    </source>
</evidence>
<dbReference type="EC" id="1.13.11.16" evidence="10"/>
<comment type="subunit">
    <text evidence="5 10">Homotetramer.</text>
</comment>